<dbReference type="CDD" id="cd00082">
    <property type="entry name" value="HisKA"/>
    <property type="match status" value="1"/>
</dbReference>
<keyword evidence="8" id="KW-0067">ATP-binding</keyword>
<dbReference type="SUPFAM" id="SSF52172">
    <property type="entry name" value="CheY-like"/>
    <property type="match status" value="1"/>
</dbReference>
<keyword evidence="6" id="KW-0547">Nucleotide-binding</keyword>
<comment type="subcellular location">
    <subcellularLocation>
        <location evidence="2">Membrane</location>
    </subcellularLocation>
</comment>
<dbReference type="SUPFAM" id="SSF47384">
    <property type="entry name" value="Homodimeric domain of signal transducing histidine kinase"/>
    <property type="match status" value="1"/>
</dbReference>
<dbReference type="PROSITE" id="PS50110">
    <property type="entry name" value="RESPONSE_REGULATORY"/>
    <property type="match status" value="1"/>
</dbReference>
<evidence type="ECO:0000256" key="8">
    <source>
        <dbReference type="ARBA" id="ARBA00022840"/>
    </source>
</evidence>
<sequence>MKMTFRMKALVFMTPLLVVISLVYTYESIKTEKNIIRKEIIKRAETITTLATKTGELPILSGNAELLKGTVSFLRANSEASSVTFYDRSLRILIHDGPTIFGNLPQLSAHQPISMIEETNTFVFFAPIFTVRTKEDFQLFDSAVNVPQVKEHIGWIRIGFSKSPMRVYEKQIVTRGLLLACLFTTASGILAFFLISMATRPLARIVTVANGIAHGDLSQEIHIEHHDEIGALAEAFRAMKNAILQVLQETNGLIIAVQTGKLHVRGNADAFEGGWRELIKGVNDLTDSFAKANEELQESKEAAEAANQAKSEFLANMSHELRTPLNAILGYAQLLKRGENLNETQHQQLDILRSSGEHLLLLINDILDMGKIEAQKMVIEDVPFDLSALLRQVYDITRIKAEEKSLDFQYETPTTLPANVRGDERKLKQILLNFLSNAIKYTRQGTVTMHASYDQSDAGLFRCEITDTGIGISPEKLESIFEPFTQLVVSRQVREGTGLGLSITKHLVSLMQGKVGVESTPGSGSTFWVELLLPAASKTDSTEEGSKLITVGYRGERKSILIVDDNITNSSMLVSFLKPLGFAVTTAKNGNEALQNLATYRPDLVLLDLVMPEMDGLAVAREIRQQPVLDTTRIIGVSATVMDSAHNDAFIDACDDFVSKPIRLELLLKNIQSQLGIEWETALPGMVAATTLKEHSEATVVPPHDKIQELYELAMLGDMRKIQAWASTLVESDDSYIPFSTTLRELAGGFKAKAIMALVKQHRGAP</sequence>
<evidence type="ECO:0000256" key="11">
    <source>
        <dbReference type="ARBA" id="ARBA00023306"/>
    </source>
</evidence>
<organism evidence="18 19">
    <name type="scientific">Geobacter argillaceus</name>
    <dbReference type="NCBI Taxonomy" id="345631"/>
    <lineage>
        <taxon>Bacteria</taxon>
        <taxon>Pseudomonadati</taxon>
        <taxon>Thermodesulfobacteriota</taxon>
        <taxon>Desulfuromonadia</taxon>
        <taxon>Geobacterales</taxon>
        <taxon>Geobacteraceae</taxon>
        <taxon>Geobacter</taxon>
    </lineage>
</organism>
<evidence type="ECO:0000256" key="3">
    <source>
        <dbReference type="ARBA" id="ARBA00012438"/>
    </source>
</evidence>
<evidence type="ECO:0000256" key="14">
    <source>
        <dbReference type="SAM" id="Phobius"/>
    </source>
</evidence>
<dbReference type="CDD" id="cd06225">
    <property type="entry name" value="HAMP"/>
    <property type="match status" value="1"/>
</dbReference>
<evidence type="ECO:0000256" key="5">
    <source>
        <dbReference type="ARBA" id="ARBA00022679"/>
    </source>
</evidence>
<dbReference type="EC" id="2.7.13.3" evidence="3"/>
<feature type="modified residue" description="4-aspartylphosphate" evidence="12">
    <location>
        <position position="608"/>
    </location>
</feature>
<dbReference type="InterPro" id="IPR003660">
    <property type="entry name" value="HAMP_dom"/>
</dbReference>
<dbReference type="SMART" id="SM00388">
    <property type="entry name" value="HisKA"/>
    <property type="match status" value="1"/>
</dbReference>
<evidence type="ECO:0000259" key="17">
    <source>
        <dbReference type="PROSITE" id="PS50885"/>
    </source>
</evidence>
<keyword evidence="14" id="KW-1133">Transmembrane helix</keyword>
<dbReference type="Proteomes" id="UP000319449">
    <property type="component" value="Unassembled WGS sequence"/>
</dbReference>
<dbReference type="Gene3D" id="3.40.50.2300">
    <property type="match status" value="1"/>
</dbReference>
<dbReference type="PANTHER" id="PTHR43047:SF64">
    <property type="entry name" value="HISTIDINE KINASE CONTAINING CHEY-HOMOLOGOUS RECEIVER DOMAIN AND PAS DOMAIN-RELATED"/>
    <property type="match status" value="1"/>
</dbReference>
<feature type="domain" description="Response regulatory" evidence="16">
    <location>
        <begin position="559"/>
        <end position="675"/>
    </location>
</feature>
<evidence type="ECO:0000313" key="18">
    <source>
        <dbReference type="EMBL" id="TWJ13660.1"/>
    </source>
</evidence>
<dbReference type="InterPro" id="IPR004358">
    <property type="entry name" value="Sig_transdc_His_kin-like_C"/>
</dbReference>
<feature type="domain" description="Histidine kinase" evidence="15">
    <location>
        <begin position="316"/>
        <end position="535"/>
    </location>
</feature>
<dbReference type="Pfam" id="PF00672">
    <property type="entry name" value="HAMP"/>
    <property type="match status" value="1"/>
</dbReference>
<dbReference type="GO" id="GO:0005524">
    <property type="term" value="F:ATP binding"/>
    <property type="evidence" value="ECO:0007669"/>
    <property type="project" value="UniProtKB-KW"/>
</dbReference>
<dbReference type="SUPFAM" id="SSF158472">
    <property type="entry name" value="HAMP domain-like"/>
    <property type="match status" value="1"/>
</dbReference>
<evidence type="ECO:0000256" key="7">
    <source>
        <dbReference type="ARBA" id="ARBA00022777"/>
    </source>
</evidence>
<dbReference type="OrthoDB" id="9816309at2"/>
<accession>A0A562V6Y7</accession>
<name>A0A562V6Y7_9BACT</name>
<dbReference type="AlphaFoldDB" id="A0A562V6Y7"/>
<dbReference type="FunFam" id="1.10.287.130:FF:000038">
    <property type="entry name" value="Sensory transduction histidine kinase"/>
    <property type="match status" value="1"/>
</dbReference>
<keyword evidence="5" id="KW-0808">Transferase</keyword>
<evidence type="ECO:0000256" key="2">
    <source>
        <dbReference type="ARBA" id="ARBA00004370"/>
    </source>
</evidence>
<keyword evidence="14" id="KW-0812">Transmembrane</keyword>
<dbReference type="FunFam" id="3.30.565.10:FF:000010">
    <property type="entry name" value="Sensor histidine kinase RcsC"/>
    <property type="match status" value="1"/>
</dbReference>
<dbReference type="InterPro" id="IPR003594">
    <property type="entry name" value="HATPase_dom"/>
</dbReference>
<evidence type="ECO:0000259" key="15">
    <source>
        <dbReference type="PROSITE" id="PS50109"/>
    </source>
</evidence>
<evidence type="ECO:0000256" key="9">
    <source>
        <dbReference type="ARBA" id="ARBA00023012"/>
    </source>
</evidence>
<protein>
    <recommendedName>
        <fullName evidence="3">histidine kinase</fullName>
        <ecNumber evidence="3">2.7.13.3</ecNumber>
    </recommendedName>
</protein>
<evidence type="ECO:0000256" key="13">
    <source>
        <dbReference type="SAM" id="Coils"/>
    </source>
</evidence>
<dbReference type="InterPro" id="IPR003661">
    <property type="entry name" value="HisK_dim/P_dom"/>
</dbReference>
<dbReference type="GO" id="GO:0016020">
    <property type="term" value="C:membrane"/>
    <property type="evidence" value="ECO:0007669"/>
    <property type="project" value="UniProtKB-SubCell"/>
</dbReference>
<keyword evidence="19" id="KW-1185">Reference proteome</keyword>
<dbReference type="InterPro" id="IPR036890">
    <property type="entry name" value="HATPase_C_sf"/>
</dbReference>
<feature type="domain" description="HAMP" evidence="17">
    <location>
        <begin position="196"/>
        <end position="248"/>
    </location>
</feature>
<dbReference type="SMART" id="SM00387">
    <property type="entry name" value="HATPase_c"/>
    <property type="match status" value="1"/>
</dbReference>
<dbReference type="Pfam" id="PF02518">
    <property type="entry name" value="HATPase_c"/>
    <property type="match status" value="1"/>
</dbReference>
<feature type="coiled-coil region" evidence="13">
    <location>
        <begin position="282"/>
        <end position="316"/>
    </location>
</feature>
<dbReference type="PRINTS" id="PR00344">
    <property type="entry name" value="BCTRLSENSOR"/>
</dbReference>
<dbReference type="InterPro" id="IPR036097">
    <property type="entry name" value="HisK_dim/P_sf"/>
</dbReference>
<dbReference type="Gene3D" id="3.30.565.10">
    <property type="entry name" value="Histidine kinase-like ATPase, C-terminal domain"/>
    <property type="match status" value="1"/>
</dbReference>
<dbReference type="PANTHER" id="PTHR43047">
    <property type="entry name" value="TWO-COMPONENT HISTIDINE PROTEIN KINASE"/>
    <property type="match status" value="1"/>
</dbReference>
<dbReference type="Pfam" id="PF00072">
    <property type="entry name" value="Response_reg"/>
    <property type="match status" value="1"/>
</dbReference>
<dbReference type="PROSITE" id="PS50109">
    <property type="entry name" value="HIS_KIN"/>
    <property type="match status" value="1"/>
</dbReference>
<comment type="caution">
    <text evidence="18">The sequence shown here is derived from an EMBL/GenBank/DDBJ whole genome shotgun (WGS) entry which is preliminary data.</text>
</comment>
<evidence type="ECO:0000313" key="19">
    <source>
        <dbReference type="Proteomes" id="UP000319449"/>
    </source>
</evidence>
<dbReference type="RefSeq" id="WP_145025684.1">
    <property type="nucleotide sequence ID" value="NZ_VLLN01000037.1"/>
</dbReference>
<keyword evidence="4 12" id="KW-0597">Phosphoprotein</keyword>
<dbReference type="CDD" id="cd17546">
    <property type="entry name" value="REC_hyHK_CKI1_RcsC-like"/>
    <property type="match status" value="1"/>
</dbReference>
<dbReference type="Gene3D" id="1.10.287.130">
    <property type="match status" value="1"/>
</dbReference>
<feature type="transmembrane region" description="Helical" evidence="14">
    <location>
        <begin position="172"/>
        <end position="195"/>
    </location>
</feature>
<evidence type="ECO:0000256" key="4">
    <source>
        <dbReference type="ARBA" id="ARBA00022553"/>
    </source>
</evidence>
<evidence type="ECO:0000256" key="10">
    <source>
        <dbReference type="ARBA" id="ARBA00023136"/>
    </source>
</evidence>
<reference evidence="18 19" key="1">
    <citation type="submission" date="2019-07" db="EMBL/GenBank/DDBJ databases">
        <title>Genomic Encyclopedia of Archaeal and Bacterial Type Strains, Phase II (KMG-II): from individual species to whole genera.</title>
        <authorList>
            <person name="Goeker M."/>
        </authorList>
    </citation>
    <scope>NUCLEOTIDE SEQUENCE [LARGE SCALE GENOMIC DNA]</scope>
    <source>
        <strain evidence="18 19">ATCC BAA-1139</strain>
    </source>
</reference>
<dbReference type="PROSITE" id="PS50885">
    <property type="entry name" value="HAMP"/>
    <property type="match status" value="1"/>
</dbReference>
<dbReference type="Pfam" id="PF00512">
    <property type="entry name" value="HisKA"/>
    <property type="match status" value="1"/>
</dbReference>
<dbReference type="EMBL" id="VLLN01000037">
    <property type="protein sequence ID" value="TWJ13660.1"/>
    <property type="molecule type" value="Genomic_DNA"/>
</dbReference>
<dbReference type="InterPro" id="IPR001789">
    <property type="entry name" value="Sig_transdc_resp-reg_receiver"/>
</dbReference>
<gene>
    <name evidence="18" type="ORF">JN12_03774</name>
</gene>
<dbReference type="GO" id="GO:0000155">
    <property type="term" value="F:phosphorelay sensor kinase activity"/>
    <property type="evidence" value="ECO:0007669"/>
    <property type="project" value="InterPro"/>
</dbReference>
<dbReference type="InterPro" id="IPR011006">
    <property type="entry name" value="CheY-like_superfamily"/>
</dbReference>
<keyword evidence="9" id="KW-0902">Two-component regulatory system</keyword>
<comment type="catalytic activity">
    <reaction evidence="1">
        <text>ATP + protein L-histidine = ADP + protein N-phospho-L-histidine.</text>
        <dbReference type="EC" id="2.7.13.3"/>
    </reaction>
</comment>
<proteinExistence type="predicted"/>
<dbReference type="CDD" id="cd16922">
    <property type="entry name" value="HATPase_EvgS-ArcB-TorS-like"/>
    <property type="match status" value="1"/>
</dbReference>
<dbReference type="SMART" id="SM00448">
    <property type="entry name" value="REC"/>
    <property type="match status" value="1"/>
</dbReference>
<keyword evidence="11" id="KW-0131">Cell cycle</keyword>
<dbReference type="Gene3D" id="1.20.120.1530">
    <property type="match status" value="1"/>
</dbReference>
<dbReference type="SMART" id="SM00304">
    <property type="entry name" value="HAMP"/>
    <property type="match status" value="1"/>
</dbReference>
<dbReference type="SUPFAM" id="SSF55874">
    <property type="entry name" value="ATPase domain of HSP90 chaperone/DNA topoisomerase II/histidine kinase"/>
    <property type="match status" value="1"/>
</dbReference>
<keyword evidence="10 14" id="KW-0472">Membrane</keyword>
<evidence type="ECO:0000259" key="16">
    <source>
        <dbReference type="PROSITE" id="PS50110"/>
    </source>
</evidence>
<evidence type="ECO:0000256" key="6">
    <source>
        <dbReference type="ARBA" id="ARBA00022741"/>
    </source>
</evidence>
<evidence type="ECO:0000256" key="12">
    <source>
        <dbReference type="PROSITE-ProRule" id="PRU00169"/>
    </source>
</evidence>
<keyword evidence="7 18" id="KW-0418">Kinase</keyword>
<dbReference type="InterPro" id="IPR005467">
    <property type="entry name" value="His_kinase_dom"/>
</dbReference>
<evidence type="ECO:0000256" key="1">
    <source>
        <dbReference type="ARBA" id="ARBA00000085"/>
    </source>
</evidence>
<keyword evidence="13" id="KW-0175">Coiled coil</keyword>